<accession>A0A8J6PT39</accession>
<gene>
    <name evidence="1" type="ORF">ICJ85_01240</name>
</gene>
<organism evidence="1 2">
    <name type="scientific">Aestuariibaculum marinum</name>
    <dbReference type="NCBI Taxonomy" id="2683592"/>
    <lineage>
        <taxon>Bacteria</taxon>
        <taxon>Pseudomonadati</taxon>
        <taxon>Bacteroidota</taxon>
        <taxon>Flavobacteriia</taxon>
        <taxon>Flavobacteriales</taxon>
        <taxon>Flavobacteriaceae</taxon>
    </lineage>
</organism>
<dbReference type="Proteomes" id="UP000621516">
    <property type="component" value="Unassembled WGS sequence"/>
</dbReference>
<comment type="caution">
    <text evidence="1">The sequence shown here is derived from an EMBL/GenBank/DDBJ whole genome shotgun (WGS) entry which is preliminary data.</text>
</comment>
<evidence type="ECO:0008006" key="3">
    <source>
        <dbReference type="Google" id="ProtNLM"/>
    </source>
</evidence>
<keyword evidence="2" id="KW-1185">Reference proteome</keyword>
<reference evidence="1 2" key="1">
    <citation type="journal article" date="2018" name="J. Microbiol.">
        <title>Aestuariibaculum marinum sp. nov., a marine bacterium isolated from seawater in South Korea.</title>
        <authorList>
            <person name="Choi J."/>
            <person name="Lee D."/>
            <person name="Jang J.H."/>
            <person name="Cha S."/>
            <person name="Seo T."/>
        </authorList>
    </citation>
    <scope>NUCLEOTIDE SEQUENCE [LARGE SCALE GENOMIC DNA]</scope>
    <source>
        <strain evidence="1 2">IP7</strain>
    </source>
</reference>
<proteinExistence type="predicted"/>
<dbReference type="AlphaFoldDB" id="A0A8J6PT39"/>
<protein>
    <recommendedName>
        <fullName evidence="3">Phage head morphogenesis domain-containing protein</fullName>
    </recommendedName>
</protein>
<dbReference type="EMBL" id="JACVXD010000001">
    <property type="protein sequence ID" value="MBD0822631.1"/>
    <property type="molecule type" value="Genomic_DNA"/>
</dbReference>
<name>A0A8J6PT39_9FLAO</name>
<evidence type="ECO:0000313" key="1">
    <source>
        <dbReference type="EMBL" id="MBD0822631.1"/>
    </source>
</evidence>
<evidence type="ECO:0000313" key="2">
    <source>
        <dbReference type="Proteomes" id="UP000621516"/>
    </source>
</evidence>
<sequence>MPAHAELLKLLSAQDASLSRVYAAMSKDLAVVLKKYKLNSNSKIWHRNLHVKKEVEAVLTKYQSILFDHISKGTTDAWSMADNHNDAFVDNYVKGVKLPNPALYYQRNTEALQAFLKRSSNGLDLSKRVWNLTNQTQSQLEYFIADGLTEGRSAAKLAGDIQKYLKAPDKRFRRKRSPITGKLISSDPAKDYKPGTGVYRSSYKNALRLARNEINIAYRTADMERRKQLDFVVGIKVNLSQAHTVYDICDELKGEYPKEFVFVGWHPNCLCFTTSVLLSKKDFIEQLKTGKVPKSKYIKSIPESASNYLNKNSERIKGLSNTPYFIRDNFKNTKDGFALKNSIGTVNPKPTQSFKTEAPIDPYKPVQGKAAQLIKDTNEFTDNDIKKVIHQFSEDNPKLFYGGLRGVTIRKNLQGMMHNSRSYDHNGYMVSRGNSIGITKSKYRIGQDHIYSPLESIRESFEAIKNGQALTFDQEYALESMWHEMRHSGAKGWSGINASTPNRTISMEIINQFCARHTYNDFIESLGGKAVNQTAVIERGYGYSTYIDNFRNTLKHYKIKESDALSHFRNLIQETHYEKIHEEMVNYFKGKGIKDAELLVLKMGRSYKMEF</sequence>
<dbReference type="RefSeq" id="WP_188221947.1">
    <property type="nucleotide sequence ID" value="NZ_JACVXD010000001.1"/>
</dbReference>